<dbReference type="EMBL" id="JAPWDQ010000012">
    <property type="protein sequence ID" value="KAJ5475034.1"/>
    <property type="molecule type" value="Genomic_DNA"/>
</dbReference>
<dbReference type="RefSeq" id="XP_056786792.1">
    <property type="nucleotide sequence ID" value="XM_056937700.1"/>
</dbReference>
<reference evidence="3" key="2">
    <citation type="journal article" date="2023" name="IMA Fungus">
        <title>Comparative genomic study of the Penicillium genus elucidates a diverse pangenome and 15 lateral gene transfer events.</title>
        <authorList>
            <person name="Petersen C."/>
            <person name="Sorensen T."/>
            <person name="Nielsen M.R."/>
            <person name="Sondergaard T.E."/>
            <person name="Sorensen J.L."/>
            <person name="Fitzpatrick D.A."/>
            <person name="Frisvad J.C."/>
            <person name="Nielsen K.L."/>
        </authorList>
    </citation>
    <scope>NUCLEOTIDE SEQUENCE</scope>
    <source>
        <strain evidence="3">IBT 30728</strain>
    </source>
</reference>
<gene>
    <name evidence="3" type="ORF">N7539_008100</name>
</gene>
<dbReference type="Proteomes" id="UP001148312">
    <property type="component" value="Unassembled WGS sequence"/>
</dbReference>
<comment type="caution">
    <text evidence="3">The sequence shown here is derived from an EMBL/GenBank/DDBJ whole genome shotgun (WGS) entry which is preliminary data.</text>
</comment>
<feature type="compositionally biased region" description="Basic and acidic residues" evidence="2">
    <location>
        <begin position="17"/>
        <end position="26"/>
    </location>
</feature>
<keyword evidence="1" id="KW-0175">Coiled coil</keyword>
<organism evidence="3 4">
    <name type="scientific">Penicillium diatomitis</name>
    <dbReference type="NCBI Taxonomy" id="2819901"/>
    <lineage>
        <taxon>Eukaryota</taxon>
        <taxon>Fungi</taxon>
        <taxon>Dikarya</taxon>
        <taxon>Ascomycota</taxon>
        <taxon>Pezizomycotina</taxon>
        <taxon>Eurotiomycetes</taxon>
        <taxon>Eurotiomycetidae</taxon>
        <taxon>Eurotiales</taxon>
        <taxon>Aspergillaceae</taxon>
        <taxon>Penicillium</taxon>
    </lineage>
</organism>
<accession>A0A9X0BMZ1</accession>
<name>A0A9X0BMZ1_9EURO</name>
<evidence type="ECO:0000313" key="3">
    <source>
        <dbReference type="EMBL" id="KAJ5475034.1"/>
    </source>
</evidence>
<evidence type="ECO:0000256" key="1">
    <source>
        <dbReference type="SAM" id="Coils"/>
    </source>
</evidence>
<keyword evidence="4" id="KW-1185">Reference proteome</keyword>
<sequence length="305" mass="35293">MSSVPVTPTKRLTLWESPERPPKRPTPDWAAVSRFRLRPAAMGTTVKPESDFVQAARDKARREATTLQHHANINVVANQAGLDTMQVLYEMRESQKRIEAKNTHLEEELKRFEDDKIAMNKRFEAKNKHLEEELKRFEAKNKHLEEGLKRFEDERLAINNRLDSNVSRIESSETETKKQLKAVKAENAELKASVAPLQRSHFDARQRILATFVREIMLPPRGPERQQFLRTTTDDDLKRCCETIGPLIHQVHGGDVLLDADMICQRFHSEQYEYRAFEEIYGMAPGRAKNLSKFGFHLRDASFLS</sequence>
<protein>
    <submittedName>
        <fullName evidence="3">Uncharacterized protein</fullName>
    </submittedName>
</protein>
<dbReference type="GeneID" id="81627950"/>
<evidence type="ECO:0000256" key="2">
    <source>
        <dbReference type="SAM" id="MobiDB-lite"/>
    </source>
</evidence>
<proteinExistence type="predicted"/>
<dbReference type="AlphaFoldDB" id="A0A9X0BMZ1"/>
<reference evidence="3" key="1">
    <citation type="submission" date="2022-12" db="EMBL/GenBank/DDBJ databases">
        <authorList>
            <person name="Petersen C."/>
        </authorList>
    </citation>
    <scope>NUCLEOTIDE SEQUENCE</scope>
    <source>
        <strain evidence="3">IBT 30728</strain>
    </source>
</reference>
<feature type="region of interest" description="Disordered" evidence="2">
    <location>
        <begin position="1"/>
        <end position="27"/>
    </location>
</feature>
<evidence type="ECO:0000313" key="4">
    <source>
        <dbReference type="Proteomes" id="UP001148312"/>
    </source>
</evidence>
<feature type="coiled-coil region" evidence="1">
    <location>
        <begin position="95"/>
        <end position="193"/>
    </location>
</feature>